<keyword evidence="1" id="KW-1133">Transmembrane helix</keyword>
<dbReference type="InterPro" id="IPR016187">
    <property type="entry name" value="CTDL_fold"/>
</dbReference>
<sequence length="1188" mass="134431">MEPTLCFSLCETPIIYIQSSICRCSWSGLMDYSRRGDKHCSIRCPKPGYRKVITNNTCGGSESYSAYAENQFYTKHAHLLDYRIQLRSCEFWNSSTDVNIFQVKIDISEKLALNTLERCAAACIDQNMTTKAIAFNSDSSQCSCIMQQEISVIPSRTLTTTILSNNTCDHYCDNTFGDSNMEHRFKCGANNDTRIWTVYDLGDATCSTHSVYVKELKECMSSKGIISYSCPASTIKYAYDGKIKWNDFLKIIDQLNLTKSTVRIDFDDDDIIDSKWKCSTEYSSNNYIGLSSYSSYSGHQAYTLSNGCLRSQRYTTYQYLSLNQLCVTSSKSDDSLSIYGSRLSNYITSINQMSSGCPINWLDLNKYCYRISDTSKTIQEAKYSCIAVAQSELNEEYDDITVSTDDDEYSDGYHDADDMAIEENDKTNNFTKELHRGEVVQYSSQWQGRLGFFLLDTNISSNSLTSKSTQLAKSNVNNARSFINEFQMANVDNSTGKNDSCLVFTRSVIDNSIVTSTSIDNCSKSRHVLCAMKPIMGSNSLFGCFPKPLALGLPAVISNHLTYKLCSSICLRLKTKLAILQTNRCYCINHGTTWLNETTRNNVNYEKVHCGNPCPGNKHEQCGDKNIIVVYNVTRTILSYTSYLTESDRQNPDFSYDSCIYLSSVNPSTMYQFNFKSMSDIHPRRCLEICDKYHQHYALLNGNKCVCTNNLPKRRKPSDVFTSQDFRCTRECSANYFYTCGSTSNSSLYSVYTMNLHCSSGFILEPDKKRCVYKDISTKIHEFSDAQSHCKSIGGILAKVNDILEIQDVLRSALFSLSTISIDSSTSSSLLNRKRHFWIDRVSNFKNTSQLLNRSIRRCTKPSEFHDPNCVVLQLERIAIQDAIGYELCLTESDECISEEAIPACVDKHLEPDAAVVVPIKDGSSSTISVSTSVDYTCGDDKQYHLIDEYCYKLDVHETTWDKAKTICEDDNATLFIPEKTTTNQMIKELFLRRRIYSSSSLAHLGILYDTQNKTAIRYNKKDGNTAEKFSDISFSYLCRERLSSGLSLLDTKKKKMKSQQFGCGYVDFRSEYGSIICADVACKQLATVICQKLPTQKTQIIQVKPSYNDEPTDDELEDQKSNGSIGRNFAPVFFILGVAFALILLALINVLYQQYQKRKINNKYHGGRLNNDSVYFAVSTANEFDLN</sequence>
<dbReference type="Pfam" id="PF01822">
    <property type="entry name" value="WSC"/>
    <property type="match status" value="2"/>
</dbReference>
<evidence type="ECO:0000313" key="3">
    <source>
        <dbReference type="EMBL" id="CAF1297269.1"/>
    </source>
</evidence>
<dbReference type="EMBL" id="CAJOAZ010001309">
    <property type="protein sequence ID" value="CAF3797247.1"/>
    <property type="molecule type" value="Genomic_DNA"/>
</dbReference>
<proteinExistence type="predicted"/>
<dbReference type="PANTHER" id="PTHR22801:SF63">
    <property type="entry name" value="C-TYPE LECTIN DOMAIN-CONTAINING PROTEIN"/>
    <property type="match status" value="1"/>
</dbReference>
<evidence type="ECO:0000313" key="5">
    <source>
        <dbReference type="Proteomes" id="UP000663844"/>
    </source>
</evidence>
<protein>
    <recommendedName>
        <fullName evidence="2">WSC domain-containing protein</fullName>
    </recommendedName>
</protein>
<name>A0A819BI34_9BILA</name>
<feature type="domain" description="WSC" evidence="2">
    <location>
        <begin position="653"/>
        <end position="755"/>
    </location>
</feature>
<accession>A0A819BI34</accession>
<feature type="transmembrane region" description="Helical" evidence="1">
    <location>
        <begin position="1130"/>
        <end position="1153"/>
    </location>
</feature>
<dbReference type="PANTHER" id="PTHR22801">
    <property type="entry name" value="LITHOSTATHINE"/>
    <property type="match status" value="1"/>
</dbReference>
<dbReference type="EMBL" id="CAJNOG010000562">
    <property type="protein sequence ID" value="CAF1297269.1"/>
    <property type="molecule type" value="Genomic_DNA"/>
</dbReference>
<keyword evidence="1" id="KW-0472">Membrane</keyword>
<evidence type="ECO:0000256" key="1">
    <source>
        <dbReference type="SAM" id="Phobius"/>
    </source>
</evidence>
<comment type="caution">
    <text evidence="4">The sequence shown here is derived from an EMBL/GenBank/DDBJ whole genome shotgun (WGS) entry which is preliminary data.</text>
</comment>
<dbReference type="Proteomes" id="UP000663845">
    <property type="component" value="Unassembled WGS sequence"/>
</dbReference>
<organism evidence="4 5">
    <name type="scientific">Adineta steineri</name>
    <dbReference type="NCBI Taxonomy" id="433720"/>
    <lineage>
        <taxon>Eukaryota</taxon>
        <taxon>Metazoa</taxon>
        <taxon>Spiralia</taxon>
        <taxon>Gnathifera</taxon>
        <taxon>Rotifera</taxon>
        <taxon>Eurotatoria</taxon>
        <taxon>Bdelloidea</taxon>
        <taxon>Adinetida</taxon>
        <taxon>Adinetidae</taxon>
        <taxon>Adineta</taxon>
    </lineage>
</organism>
<evidence type="ECO:0000313" key="4">
    <source>
        <dbReference type="EMBL" id="CAF3797247.1"/>
    </source>
</evidence>
<dbReference type="Gene3D" id="3.10.100.10">
    <property type="entry name" value="Mannose-Binding Protein A, subunit A"/>
    <property type="match status" value="2"/>
</dbReference>
<evidence type="ECO:0000259" key="2">
    <source>
        <dbReference type="PROSITE" id="PS51212"/>
    </source>
</evidence>
<reference evidence="4" key="1">
    <citation type="submission" date="2021-02" db="EMBL/GenBank/DDBJ databases">
        <authorList>
            <person name="Nowell W R."/>
        </authorList>
    </citation>
    <scope>NUCLEOTIDE SEQUENCE</scope>
</reference>
<keyword evidence="1" id="KW-0812">Transmembrane</keyword>
<gene>
    <name evidence="3" type="ORF">JYZ213_LOCUS32112</name>
    <name evidence="4" type="ORF">OXD698_LOCUS18039</name>
</gene>
<dbReference type="InterPro" id="IPR016186">
    <property type="entry name" value="C-type_lectin-like/link_sf"/>
</dbReference>
<dbReference type="PROSITE" id="PS51212">
    <property type="entry name" value="WSC"/>
    <property type="match status" value="2"/>
</dbReference>
<dbReference type="Proteomes" id="UP000663844">
    <property type="component" value="Unassembled WGS sequence"/>
</dbReference>
<dbReference type="InterPro" id="IPR002889">
    <property type="entry name" value="WSC_carb-bd"/>
</dbReference>
<feature type="domain" description="WSC" evidence="2">
    <location>
        <begin position="538"/>
        <end position="634"/>
    </location>
</feature>
<dbReference type="SUPFAM" id="SSF56436">
    <property type="entry name" value="C-type lectin-like"/>
    <property type="match status" value="4"/>
</dbReference>
<dbReference type="AlphaFoldDB" id="A0A819BI34"/>
<dbReference type="InterPro" id="IPR050801">
    <property type="entry name" value="Ca-Dep_Lectins_ImmuneDev"/>
</dbReference>